<dbReference type="Pfam" id="PF00501">
    <property type="entry name" value="AMP-binding"/>
    <property type="match status" value="1"/>
</dbReference>
<comment type="caution">
    <text evidence="3">The sequence shown here is derived from an EMBL/GenBank/DDBJ whole genome shotgun (WGS) entry which is preliminary data.</text>
</comment>
<evidence type="ECO:0000313" key="4">
    <source>
        <dbReference type="Proteomes" id="UP001595696"/>
    </source>
</evidence>
<evidence type="ECO:0000259" key="2">
    <source>
        <dbReference type="Pfam" id="PF13193"/>
    </source>
</evidence>
<dbReference type="InterPro" id="IPR025110">
    <property type="entry name" value="AMP-bd_C"/>
</dbReference>
<dbReference type="EMBL" id="JBHSAX010000033">
    <property type="protein sequence ID" value="MFC3966158.1"/>
    <property type="molecule type" value="Genomic_DNA"/>
</dbReference>
<protein>
    <submittedName>
        <fullName evidence="3">AMP-binding protein</fullName>
    </submittedName>
</protein>
<dbReference type="InterPro" id="IPR000873">
    <property type="entry name" value="AMP-dep_synth/lig_dom"/>
</dbReference>
<evidence type="ECO:0000313" key="3">
    <source>
        <dbReference type="EMBL" id="MFC3966158.1"/>
    </source>
</evidence>
<feature type="domain" description="AMP-binding enzyme C-terminal" evidence="2">
    <location>
        <begin position="436"/>
        <end position="511"/>
    </location>
</feature>
<evidence type="ECO:0000259" key="1">
    <source>
        <dbReference type="Pfam" id="PF00501"/>
    </source>
</evidence>
<reference evidence="4" key="1">
    <citation type="journal article" date="2019" name="Int. J. Syst. Evol. Microbiol.">
        <title>The Global Catalogue of Microorganisms (GCM) 10K type strain sequencing project: providing services to taxonomists for standard genome sequencing and annotation.</title>
        <authorList>
            <consortium name="The Broad Institute Genomics Platform"/>
            <consortium name="The Broad Institute Genome Sequencing Center for Infectious Disease"/>
            <person name="Wu L."/>
            <person name="Ma J."/>
        </authorList>
    </citation>
    <scope>NUCLEOTIDE SEQUENCE [LARGE SCALE GENOMIC DNA]</scope>
    <source>
        <strain evidence="4">CGMCC 4.7330</strain>
    </source>
</reference>
<sequence>MNTPAPSREPDPLHREPLPVDLLIRSLDRYADRTAVHIGDETLTYREVRDRISTVAQAYRALGLGVGSRVALLSANRPEVLFTQGANGVVGVRFVSLHPMGSLDDHAYALADGDIETLIYDPDKYEERAAQLAAAVPSLKTLLALGPTAAGTDLIATAAGFEPEPLTAPDVSLNDTGSLAYTGGTTGKSKGVMLSYRGAAALLRIQMAEWQWPAETRFLVCTPLSHAGGAFWNPTSLQGGSIVVLPGFSPAAVLAAIEKYRITSTMLVPTMLYALLDYPELDKYDLSSLETVFYGASAISPTRLAEAVRKFGPIFFQFYGQAESPMTISVLRKEDHDLDKPERLASCGKPVPWLHVALLDDQGNTVPDGEPGEVCVRGPLVMQGYLNKPEQTAEATRFGWLHTGDIARQDAEGFLYIVDRKKDMIVSGGFNVYPREVEDVLSAHPAVSAAAVIGVPDDKWGEAVKAVVVLREGQQVAVEELQALVKERKGAVYTPKSVDFAASIPVSPLGKPDKKALRAQYWGESARQVN</sequence>
<dbReference type="PANTHER" id="PTHR43767">
    <property type="entry name" value="LONG-CHAIN-FATTY-ACID--COA LIGASE"/>
    <property type="match status" value="1"/>
</dbReference>
<keyword evidence="4" id="KW-1185">Reference proteome</keyword>
<dbReference type="Proteomes" id="UP001595696">
    <property type="component" value="Unassembled WGS sequence"/>
</dbReference>
<name>A0ABV8E1P2_9NOCA</name>
<dbReference type="InterPro" id="IPR020845">
    <property type="entry name" value="AMP-binding_CS"/>
</dbReference>
<gene>
    <name evidence="3" type="ORF">ACFO0B_29575</name>
</gene>
<dbReference type="Gene3D" id="3.30.300.30">
    <property type="match status" value="1"/>
</dbReference>
<feature type="domain" description="AMP-dependent synthetase/ligase" evidence="1">
    <location>
        <begin position="26"/>
        <end position="386"/>
    </location>
</feature>
<dbReference type="InterPro" id="IPR042099">
    <property type="entry name" value="ANL_N_sf"/>
</dbReference>
<dbReference type="PANTHER" id="PTHR43767:SF7">
    <property type="entry name" value="MEDIUM_LONG-CHAIN-FATTY-ACID--COA LIGASE FADD8"/>
    <property type="match status" value="1"/>
</dbReference>
<dbReference type="InterPro" id="IPR045851">
    <property type="entry name" value="AMP-bd_C_sf"/>
</dbReference>
<dbReference type="RefSeq" id="WP_378616632.1">
    <property type="nucleotide sequence ID" value="NZ_JBHSAX010000033.1"/>
</dbReference>
<dbReference type="InterPro" id="IPR050237">
    <property type="entry name" value="ATP-dep_AMP-bd_enzyme"/>
</dbReference>
<organism evidence="3 4">
    <name type="scientific">Nocardia jiangsuensis</name>
    <dbReference type="NCBI Taxonomy" id="1691563"/>
    <lineage>
        <taxon>Bacteria</taxon>
        <taxon>Bacillati</taxon>
        <taxon>Actinomycetota</taxon>
        <taxon>Actinomycetes</taxon>
        <taxon>Mycobacteriales</taxon>
        <taxon>Nocardiaceae</taxon>
        <taxon>Nocardia</taxon>
    </lineage>
</organism>
<accession>A0ABV8E1P2</accession>
<proteinExistence type="predicted"/>
<dbReference type="PROSITE" id="PS00455">
    <property type="entry name" value="AMP_BINDING"/>
    <property type="match status" value="1"/>
</dbReference>
<dbReference type="Gene3D" id="3.40.50.12780">
    <property type="entry name" value="N-terminal domain of ligase-like"/>
    <property type="match status" value="1"/>
</dbReference>
<dbReference type="SUPFAM" id="SSF56801">
    <property type="entry name" value="Acetyl-CoA synthetase-like"/>
    <property type="match status" value="1"/>
</dbReference>
<dbReference type="Pfam" id="PF13193">
    <property type="entry name" value="AMP-binding_C"/>
    <property type="match status" value="1"/>
</dbReference>